<dbReference type="Pfam" id="PF04280">
    <property type="entry name" value="Tim44"/>
    <property type="match status" value="1"/>
</dbReference>
<feature type="domain" description="Tim44-like" evidence="8">
    <location>
        <begin position="335"/>
        <end position="487"/>
    </location>
</feature>
<dbReference type="InterPro" id="IPR039544">
    <property type="entry name" value="Tim44-like"/>
</dbReference>
<evidence type="ECO:0000256" key="4">
    <source>
        <dbReference type="ARBA" id="ARBA00022946"/>
    </source>
</evidence>
<evidence type="ECO:0000256" key="6">
    <source>
        <dbReference type="ARBA" id="ARBA00023136"/>
    </source>
</evidence>
<accession>A0A2G5CYT1</accession>
<sequence length="495" mass="55918">MGSRRLVRDFLVKKLLHLHLQPQQVVKPRFPLITRSQVSRSPLIPTNQVLGVRRFSILDEFNKKVKGEVESNPEFQKSIKDLKEKAESLKGVKEELKVRTKKTTEDLYKRAEGAWTEAEATAKKVSANVKEKISATTEEVKGTFGLGKKESSGSTGTSSKSGAKVKDGSPTPEGEKAETSGSSAMKESLLGWFRLSTSSASPMVSSAFQKFKDVKIHEYVKKGYDMLKDELNSNPNKKKRLRYEAAVSSTKERSTRTDIVVVPVKQSRFAKKWEAFKEKINGHPMFKQVKNISEPVVTKGQEIAEDVREGWETSDHPVVHKIQDLNERVFGETDDGLVYKEIRSRDPYFELEDFVAEVEKMIRPTLDALHKGDVETLKKNCSPEVIERCLGEQRAYKIHGISYDHKILHVSDLAIERAKLMGSSPIIIVSFLTQQIYCVRNKDGSISQGGENAIATMRYEFAMQQLDAEEQGEGAVYPVWRLREWRQTGAHLSLI</sequence>
<dbReference type="PANTHER" id="PTHR10721">
    <property type="entry name" value="MITOCHONDRIAL IMPORT INNER MEMBRANE TRANSLOCASE SUBUNIT TIM44"/>
    <property type="match status" value="1"/>
</dbReference>
<dbReference type="GO" id="GO:0051087">
    <property type="term" value="F:protein-folding chaperone binding"/>
    <property type="evidence" value="ECO:0007669"/>
    <property type="project" value="TreeGrafter"/>
</dbReference>
<dbReference type="SMART" id="SM00978">
    <property type="entry name" value="Tim44"/>
    <property type="match status" value="1"/>
</dbReference>
<proteinExistence type="inferred from homology"/>
<dbReference type="Proteomes" id="UP000230069">
    <property type="component" value="Unassembled WGS sequence"/>
</dbReference>
<gene>
    <name evidence="9" type="ORF">AQUCO_03400362v1</name>
</gene>
<dbReference type="FunCoup" id="A0A2G5CYT1">
    <property type="interactions" value="3215"/>
</dbReference>
<keyword evidence="10" id="KW-1185">Reference proteome</keyword>
<reference evidence="9 10" key="1">
    <citation type="submission" date="2017-09" db="EMBL/GenBank/DDBJ databases">
        <title>WGS assembly of Aquilegia coerulea Goldsmith.</title>
        <authorList>
            <person name="Hodges S."/>
            <person name="Kramer E."/>
            <person name="Nordborg M."/>
            <person name="Tomkins J."/>
            <person name="Borevitz J."/>
            <person name="Derieg N."/>
            <person name="Yan J."/>
            <person name="Mihaltcheva S."/>
            <person name="Hayes R.D."/>
            <person name="Rokhsar D."/>
        </authorList>
    </citation>
    <scope>NUCLEOTIDE SEQUENCE [LARGE SCALE GENOMIC DNA]</scope>
    <source>
        <strain evidence="10">cv. Goldsmith</strain>
    </source>
</reference>
<evidence type="ECO:0000256" key="7">
    <source>
        <dbReference type="SAM" id="MobiDB-lite"/>
    </source>
</evidence>
<evidence type="ECO:0000313" key="10">
    <source>
        <dbReference type="Proteomes" id="UP000230069"/>
    </source>
</evidence>
<dbReference type="EMBL" id="KZ305051">
    <property type="protein sequence ID" value="PIA36423.1"/>
    <property type="molecule type" value="Genomic_DNA"/>
</dbReference>
<evidence type="ECO:0000256" key="3">
    <source>
        <dbReference type="ARBA" id="ARBA00022792"/>
    </source>
</evidence>
<dbReference type="Gene3D" id="3.10.450.240">
    <property type="match status" value="1"/>
</dbReference>
<protein>
    <recommendedName>
        <fullName evidence="8">Tim44-like domain-containing protein</fullName>
    </recommendedName>
</protein>
<feature type="region of interest" description="Disordered" evidence="7">
    <location>
        <begin position="144"/>
        <end position="183"/>
    </location>
</feature>
<evidence type="ECO:0000259" key="8">
    <source>
        <dbReference type="SMART" id="SM00978"/>
    </source>
</evidence>
<keyword evidence="3" id="KW-0999">Mitochondrion inner membrane</keyword>
<dbReference type="PANTHER" id="PTHR10721:SF1">
    <property type="entry name" value="MITOCHONDRIAL IMPORT INNER MEMBRANE TRANSLOCASE SUBUNIT TIM44"/>
    <property type="match status" value="1"/>
</dbReference>
<dbReference type="GO" id="GO:0005743">
    <property type="term" value="C:mitochondrial inner membrane"/>
    <property type="evidence" value="ECO:0007669"/>
    <property type="project" value="UniProtKB-SubCell"/>
</dbReference>
<evidence type="ECO:0000256" key="5">
    <source>
        <dbReference type="ARBA" id="ARBA00023128"/>
    </source>
</evidence>
<dbReference type="STRING" id="218851.A0A2G5CYT1"/>
<organism evidence="9 10">
    <name type="scientific">Aquilegia coerulea</name>
    <name type="common">Rocky mountain columbine</name>
    <dbReference type="NCBI Taxonomy" id="218851"/>
    <lineage>
        <taxon>Eukaryota</taxon>
        <taxon>Viridiplantae</taxon>
        <taxon>Streptophyta</taxon>
        <taxon>Embryophyta</taxon>
        <taxon>Tracheophyta</taxon>
        <taxon>Spermatophyta</taxon>
        <taxon>Magnoliopsida</taxon>
        <taxon>Ranunculales</taxon>
        <taxon>Ranunculaceae</taxon>
        <taxon>Thalictroideae</taxon>
        <taxon>Aquilegia</taxon>
    </lineage>
</organism>
<keyword evidence="6" id="KW-0472">Membrane</keyword>
<dbReference type="InterPro" id="IPR007379">
    <property type="entry name" value="Tim44-like_dom"/>
</dbReference>
<dbReference type="AlphaFoldDB" id="A0A2G5CYT1"/>
<feature type="compositionally biased region" description="Low complexity" evidence="7">
    <location>
        <begin position="152"/>
        <end position="162"/>
    </location>
</feature>
<evidence type="ECO:0000256" key="1">
    <source>
        <dbReference type="ARBA" id="ARBA00004273"/>
    </source>
</evidence>
<evidence type="ECO:0000313" key="9">
    <source>
        <dbReference type="EMBL" id="PIA36423.1"/>
    </source>
</evidence>
<comment type="similarity">
    <text evidence="2">Belongs to the Tim44 family.</text>
</comment>
<dbReference type="InterPro" id="IPR032710">
    <property type="entry name" value="NTF2-like_dom_sf"/>
</dbReference>
<dbReference type="GO" id="GO:0030150">
    <property type="term" value="P:protein import into mitochondrial matrix"/>
    <property type="evidence" value="ECO:0007669"/>
    <property type="project" value="TreeGrafter"/>
</dbReference>
<comment type="subcellular location">
    <subcellularLocation>
        <location evidence="1">Mitochondrion inner membrane</location>
    </subcellularLocation>
</comment>
<keyword evidence="4" id="KW-0809">Transit peptide</keyword>
<dbReference type="InParanoid" id="A0A2G5CYT1"/>
<evidence type="ECO:0000256" key="2">
    <source>
        <dbReference type="ARBA" id="ARBA00009597"/>
    </source>
</evidence>
<dbReference type="OrthoDB" id="10265990at2759"/>
<keyword evidence="5" id="KW-0496">Mitochondrion</keyword>
<dbReference type="SUPFAM" id="SSF54427">
    <property type="entry name" value="NTF2-like"/>
    <property type="match status" value="1"/>
</dbReference>
<name>A0A2G5CYT1_AQUCA</name>